<evidence type="ECO:0008006" key="4">
    <source>
        <dbReference type="Google" id="ProtNLM"/>
    </source>
</evidence>
<dbReference type="AlphaFoldDB" id="A0A368PHI5"/>
<protein>
    <recommendedName>
        <fullName evidence="4">GDSL esterase/lipase</fullName>
    </recommendedName>
</protein>
<dbReference type="Gene3D" id="3.40.50.1110">
    <property type="entry name" value="SGNH hydrolase"/>
    <property type="match status" value="1"/>
</dbReference>
<dbReference type="EMBL" id="CM003528">
    <property type="protein sequence ID" value="RCV05112.1"/>
    <property type="molecule type" value="Genomic_DNA"/>
</dbReference>
<gene>
    <name evidence="3" type="ORF">SETIT_1G056200v2</name>
</gene>
<dbReference type="InterPro" id="IPR035669">
    <property type="entry name" value="SGNH_plant_lipase-like"/>
</dbReference>
<evidence type="ECO:0000256" key="1">
    <source>
        <dbReference type="ARBA" id="ARBA00008668"/>
    </source>
</evidence>
<dbReference type="OrthoDB" id="1600564at2759"/>
<dbReference type="Pfam" id="PF00657">
    <property type="entry name" value="Lipase_GDSL"/>
    <property type="match status" value="1"/>
</dbReference>
<feature type="region of interest" description="Disordered" evidence="2">
    <location>
        <begin position="18"/>
        <end position="37"/>
    </location>
</feature>
<accession>A0A368PHI5</accession>
<dbReference type="GO" id="GO:0016788">
    <property type="term" value="F:hydrolase activity, acting on ester bonds"/>
    <property type="evidence" value="ECO:0007669"/>
    <property type="project" value="InterPro"/>
</dbReference>
<feature type="compositionally biased region" description="Low complexity" evidence="2">
    <location>
        <begin position="25"/>
        <end position="37"/>
    </location>
</feature>
<proteinExistence type="inferred from homology"/>
<sequence length="464" mass="50118">MQAKFSFEPCGSGALQAKSERQLDATDTTLVSSSSDPSSAVFGVVAAGPVATVPFPASRHLTSSPPFIVARNQPRTPQSQPTLLASSSLAVTRIDHPPPFMAPPRRPGAGAALLLQQQLVAAAVLLLTTTVAASPRVPAVIVFGDSTVDTGNNNVIPTPLRADFPPYGRDMPGGPRATGRFGNGRLPPDLISEALGLPPLVPAYLDPAYGIDDFARGVCFASAGTGIDNATASVLSVIPLWKEVEYYAEYQRRLRARLGRSRAAAVIRDALHVVSIGTNDFLENYFLLATGRFAQFTVDEFEDFLVAGAREFLARIHRLGARRVTFAGLAAIGCLPLERTTNALRGGGCVEEYNEVARRYNAKLQDMVRGLRAEFPKLKLAYISVYESFLNLITDPAKFGLENVEEGCCATGKFEMGFMCNDDAPLTCDDADKFLFWDAFHPTEKVNRLMANHTLEVCYQEGVL</sequence>
<organism evidence="3">
    <name type="scientific">Setaria italica</name>
    <name type="common">Foxtail millet</name>
    <name type="synonym">Panicum italicum</name>
    <dbReference type="NCBI Taxonomy" id="4555"/>
    <lineage>
        <taxon>Eukaryota</taxon>
        <taxon>Viridiplantae</taxon>
        <taxon>Streptophyta</taxon>
        <taxon>Embryophyta</taxon>
        <taxon>Tracheophyta</taxon>
        <taxon>Spermatophyta</taxon>
        <taxon>Magnoliopsida</taxon>
        <taxon>Liliopsida</taxon>
        <taxon>Poales</taxon>
        <taxon>Poaceae</taxon>
        <taxon>PACMAD clade</taxon>
        <taxon>Panicoideae</taxon>
        <taxon>Panicodae</taxon>
        <taxon>Paniceae</taxon>
        <taxon>Cenchrinae</taxon>
        <taxon>Setaria</taxon>
    </lineage>
</organism>
<dbReference type="CDD" id="cd01837">
    <property type="entry name" value="SGNH_plant_lipase_like"/>
    <property type="match status" value="1"/>
</dbReference>
<name>A0A368PHI5_SETIT</name>
<reference evidence="3" key="1">
    <citation type="journal article" date="2012" name="Nat. Biotechnol.">
        <title>Reference genome sequence of the model plant Setaria.</title>
        <authorList>
            <person name="Bennetzen J.L."/>
            <person name="Schmutz J."/>
            <person name="Wang H."/>
            <person name="Percifield R."/>
            <person name="Hawkins J."/>
            <person name="Pontaroli A.C."/>
            <person name="Estep M."/>
            <person name="Feng L."/>
            <person name="Vaughn J.N."/>
            <person name="Grimwood J."/>
            <person name="Jenkins J."/>
            <person name="Barry K."/>
            <person name="Lindquist E."/>
            <person name="Hellsten U."/>
            <person name="Deshpande S."/>
            <person name="Wang X."/>
            <person name="Wu X."/>
            <person name="Mitros T."/>
            <person name="Triplett J."/>
            <person name="Yang X."/>
            <person name="Ye C.Y."/>
            <person name="Mauro-Herrera M."/>
            <person name="Wang L."/>
            <person name="Li P."/>
            <person name="Sharma M."/>
            <person name="Sharma R."/>
            <person name="Ronald P.C."/>
            <person name="Panaud O."/>
            <person name="Kellogg E.A."/>
            <person name="Brutnell T.P."/>
            <person name="Doust A.N."/>
            <person name="Tuskan G.A."/>
            <person name="Rokhsar D."/>
            <person name="Devos K.M."/>
        </authorList>
    </citation>
    <scope>NUCLEOTIDE SEQUENCE [LARGE SCALE GENOMIC DNA]</scope>
    <source>
        <strain evidence="3">Yugu1</strain>
    </source>
</reference>
<dbReference type="InterPro" id="IPR050592">
    <property type="entry name" value="GDSL_lipolytic_enzyme"/>
</dbReference>
<dbReference type="InterPro" id="IPR036514">
    <property type="entry name" value="SGNH_hydro_sf"/>
</dbReference>
<dbReference type="PANTHER" id="PTHR45642:SF48">
    <property type="entry name" value="OS02G0189300 PROTEIN"/>
    <property type="match status" value="1"/>
</dbReference>
<reference evidence="3" key="2">
    <citation type="submission" date="2015-07" db="EMBL/GenBank/DDBJ databases">
        <authorList>
            <person name="Noorani M."/>
        </authorList>
    </citation>
    <scope>NUCLEOTIDE SEQUENCE</scope>
    <source>
        <strain evidence="3">Yugu1</strain>
    </source>
</reference>
<dbReference type="SUPFAM" id="SSF52266">
    <property type="entry name" value="SGNH hydrolase"/>
    <property type="match status" value="1"/>
</dbReference>
<evidence type="ECO:0000256" key="2">
    <source>
        <dbReference type="SAM" id="MobiDB-lite"/>
    </source>
</evidence>
<dbReference type="PANTHER" id="PTHR45642">
    <property type="entry name" value="GDSL ESTERASE/LIPASE EXL3"/>
    <property type="match status" value="1"/>
</dbReference>
<evidence type="ECO:0000313" key="3">
    <source>
        <dbReference type="EMBL" id="RCV05112.1"/>
    </source>
</evidence>
<comment type="similarity">
    <text evidence="1">Belongs to the 'GDSL' lipolytic enzyme family.</text>
</comment>
<dbReference type="InterPro" id="IPR001087">
    <property type="entry name" value="GDSL"/>
</dbReference>